<dbReference type="AlphaFoldDB" id="X1QJZ0"/>
<reference evidence="1" key="1">
    <citation type="journal article" date="2014" name="Front. Microbiol.">
        <title>High frequency of phylogenetically diverse reductive dehalogenase-homologous genes in deep subseafloor sedimentary metagenomes.</title>
        <authorList>
            <person name="Kawai M."/>
            <person name="Futagami T."/>
            <person name="Toyoda A."/>
            <person name="Takaki Y."/>
            <person name="Nishi S."/>
            <person name="Hori S."/>
            <person name="Arai W."/>
            <person name="Tsubouchi T."/>
            <person name="Morono Y."/>
            <person name="Uchiyama I."/>
            <person name="Ito T."/>
            <person name="Fujiyama A."/>
            <person name="Inagaki F."/>
            <person name="Takami H."/>
        </authorList>
    </citation>
    <scope>NUCLEOTIDE SEQUENCE</scope>
    <source>
        <strain evidence="1">Expedition CK06-06</strain>
    </source>
</reference>
<organism evidence="1">
    <name type="scientific">marine sediment metagenome</name>
    <dbReference type="NCBI Taxonomy" id="412755"/>
    <lineage>
        <taxon>unclassified sequences</taxon>
        <taxon>metagenomes</taxon>
        <taxon>ecological metagenomes</taxon>
    </lineage>
</organism>
<comment type="caution">
    <text evidence="1">The sequence shown here is derived from an EMBL/GenBank/DDBJ whole genome shotgun (WGS) entry which is preliminary data.</text>
</comment>
<name>X1QJZ0_9ZZZZ</name>
<proteinExistence type="predicted"/>
<gene>
    <name evidence="1" type="ORF">S06H3_59695</name>
</gene>
<protein>
    <submittedName>
        <fullName evidence="1">Uncharacterized protein</fullName>
    </submittedName>
</protein>
<sequence>MREEFIKYLESIGITKALRERIETIYECCKELCSNEITGIFITDYIKQDGSREYENLWFFSDKNCMEAKQFITTDDFDITPIKKRINYWTIQKQNYDFKKATEKSRLFLRVKFDAEMAGEFKAAKENCDYLKE</sequence>
<evidence type="ECO:0000313" key="1">
    <source>
        <dbReference type="EMBL" id="GAI51330.1"/>
    </source>
</evidence>
<feature type="non-terminal residue" evidence="1">
    <location>
        <position position="133"/>
    </location>
</feature>
<accession>X1QJZ0</accession>
<dbReference type="EMBL" id="BARV01038825">
    <property type="protein sequence ID" value="GAI51330.1"/>
    <property type="molecule type" value="Genomic_DNA"/>
</dbReference>